<feature type="region of interest" description="Disordered" evidence="1">
    <location>
        <begin position="118"/>
        <end position="145"/>
    </location>
</feature>
<keyword evidence="3" id="KW-1185">Reference proteome</keyword>
<organism evidence="2 3">
    <name type="scientific">Liparis tanakae</name>
    <name type="common">Tanaka's snailfish</name>
    <dbReference type="NCBI Taxonomy" id="230148"/>
    <lineage>
        <taxon>Eukaryota</taxon>
        <taxon>Metazoa</taxon>
        <taxon>Chordata</taxon>
        <taxon>Craniata</taxon>
        <taxon>Vertebrata</taxon>
        <taxon>Euteleostomi</taxon>
        <taxon>Actinopterygii</taxon>
        <taxon>Neopterygii</taxon>
        <taxon>Teleostei</taxon>
        <taxon>Neoteleostei</taxon>
        <taxon>Acanthomorphata</taxon>
        <taxon>Eupercaria</taxon>
        <taxon>Perciformes</taxon>
        <taxon>Cottioidei</taxon>
        <taxon>Cottales</taxon>
        <taxon>Liparidae</taxon>
        <taxon>Liparis</taxon>
    </lineage>
</organism>
<reference evidence="2 3" key="1">
    <citation type="submission" date="2019-03" db="EMBL/GenBank/DDBJ databases">
        <title>First draft genome of Liparis tanakae, snailfish: a comprehensive survey of snailfish specific genes.</title>
        <authorList>
            <person name="Kim W."/>
            <person name="Song I."/>
            <person name="Jeong J.-H."/>
            <person name="Kim D."/>
            <person name="Kim S."/>
            <person name="Ryu S."/>
            <person name="Song J.Y."/>
            <person name="Lee S.K."/>
        </authorList>
    </citation>
    <scope>NUCLEOTIDE SEQUENCE [LARGE SCALE GENOMIC DNA]</scope>
    <source>
        <tissue evidence="2">Muscle</tissue>
    </source>
</reference>
<name>A0A4Z2HF00_9TELE</name>
<gene>
    <name evidence="2" type="ORF">EYF80_026215</name>
</gene>
<dbReference type="AlphaFoldDB" id="A0A4Z2HF00"/>
<evidence type="ECO:0000256" key="1">
    <source>
        <dbReference type="SAM" id="MobiDB-lite"/>
    </source>
</evidence>
<feature type="region of interest" description="Disordered" evidence="1">
    <location>
        <begin position="28"/>
        <end position="71"/>
    </location>
</feature>
<protein>
    <submittedName>
        <fullName evidence="2">Uncharacterized protein</fullName>
    </submittedName>
</protein>
<evidence type="ECO:0000313" key="2">
    <source>
        <dbReference type="EMBL" id="TNN63563.1"/>
    </source>
</evidence>
<dbReference type="Proteomes" id="UP000314294">
    <property type="component" value="Unassembled WGS sequence"/>
</dbReference>
<accession>A0A4Z2HF00</accession>
<feature type="compositionally biased region" description="Basic residues" evidence="1">
    <location>
        <begin position="42"/>
        <end position="57"/>
    </location>
</feature>
<comment type="caution">
    <text evidence="2">The sequence shown here is derived from an EMBL/GenBank/DDBJ whole genome shotgun (WGS) entry which is preliminary data.</text>
</comment>
<dbReference type="EMBL" id="SRLO01000270">
    <property type="protein sequence ID" value="TNN63563.1"/>
    <property type="molecule type" value="Genomic_DNA"/>
</dbReference>
<evidence type="ECO:0000313" key="3">
    <source>
        <dbReference type="Proteomes" id="UP000314294"/>
    </source>
</evidence>
<proteinExistence type="predicted"/>
<sequence>MGRIDRNILNCPVGYQIGLAWRHEPAGIHHPISNRPQDRRKSCSKRPHFPRGPRHQHTGAPAPGYYGTADEDRPICMLPSAPRSEEGAILLPSAPHRATVAHCPIDFNWLEVQLLSQSRHKDEHSDGASSVTQAHLYKSRGPKTR</sequence>